<keyword evidence="3" id="KW-1185">Reference proteome</keyword>
<dbReference type="OMA" id="PEYDDAN"/>
<evidence type="ECO:0000313" key="3">
    <source>
        <dbReference type="Proteomes" id="UP000594263"/>
    </source>
</evidence>
<sequence length="149" mass="16190">MSEIQSQKRPRDELEDGIELPGCPIEDPKKQKTFYNDILSILDQDEDEPAEDLSELLTSLEQELSGGGGESTSAASGEDEDGTVESVMRRLLEASDDELGIPSTAEVTAEAECVEVADGGDLGLCDGLLWELEDEAANYYTLLQSELFL</sequence>
<evidence type="ECO:0000256" key="1">
    <source>
        <dbReference type="SAM" id="MobiDB-lite"/>
    </source>
</evidence>
<feature type="region of interest" description="Disordered" evidence="1">
    <location>
        <begin position="61"/>
        <end position="84"/>
    </location>
</feature>
<dbReference type="Gramene" id="Kaladp0071s0118.1.v1.1">
    <property type="protein sequence ID" value="Kaladp0071s0118.1.v1.1.CDS.1"/>
    <property type="gene ID" value="Kaladp0071s0118.v1.1"/>
</dbReference>
<dbReference type="Proteomes" id="UP000594263">
    <property type="component" value="Unplaced"/>
</dbReference>
<dbReference type="PANTHER" id="PTHR34539:SF3">
    <property type="entry name" value="NAC DOMAIN-CONTAINING PROTEIN"/>
    <property type="match status" value="1"/>
</dbReference>
<dbReference type="EnsemblPlants" id="Kaladp0071s0118.1.v1.1">
    <property type="protein sequence ID" value="Kaladp0071s0118.1.v1.1.CDS.1"/>
    <property type="gene ID" value="Kaladp0071s0118.v1.1"/>
</dbReference>
<evidence type="ECO:0000313" key="2">
    <source>
        <dbReference type="EnsemblPlants" id="Kaladp0071s0118.1.v1.1.CDS.1"/>
    </source>
</evidence>
<protein>
    <submittedName>
        <fullName evidence="2">Uncharacterized protein</fullName>
    </submittedName>
</protein>
<dbReference type="PANTHER" id="PTHR34539">
    <property type="entry name" value="T6J4.11 PROTEIN"/>
    <property type="match status" value="1"/>
</dbReference>
<accession>A0A7N1A328</accession>
<organism evidence="2 3">
    <name type="scientific">Kalanchoe fedtschenkoi</name>
    <name type="common">Lavender scallops</name>
    <name type="synonym">South American air plant</name>
    <dbReference type="NCBI Taxonomy" id="63787"/>
    <lineage>
        <taxon>Eukaryota</taxon>
        <taxon>Viridiplantae</taxon>
        <taxon>Streptophyta</taxon>
        <taxon>Embryophyta</taxon>
        <taxon>Tracheophyta</taxon>
        <taxon>Spermatophyta</taxon>
        <taxon>Magnoliopsida</taxon>
        <taxon>eudicotyledons</taxon>
        <taxon>Gunneridae</taxon>
        <taxon>Pentapetalae</taxon>
        <taxon>Saxifragales</taxon>
        <taxon>Crassulaceae</taxon>
        <taxon>Kalanchoe</taxon>
    </lineage>
</organism>
<name>A0A7N1A328_KALFE</name>
<proteinExistence type="predicted"/>
<dbReference type="AlphaFoldDB" id="A0A7N1A328"/>
<feature type="region of interest" description="Disordered" evidence="1">
    <location>
        <begin position="1"/>
        <end position="29"/>
    </location>
</feature>
<reference evidence="2" key="1">
    <citation type="submission" date="2021-01" db="UniProtKB">
        <authorList>
            <consortium name="EnsemblPlants"/>
        </authorList>
    </citation>
    <scope>IDENTIFICATION</scope>
</reference>